<dbReference type="WBParaSite" id="PTRK_0000627400.1">
    <property type="protein sequence ID" value="PTRK_0000627400.1"/>
    <property type="gene ID" value="PTRK_0000627400"/>
</dbReference>
<dbReference type="AlphaFoldDB" id="A0A0N4ZEU1"/>
<dbReference type="InterPro" id="IPR011701">
    <property type="entry name" value="MFS"/>
</dbReference>
<evidence type="ECO:0000259" key="8">
    <source>
        <dbReference type="PROSITE" id="PS50850"/>
    </source>
</evidence>
<feature type="transmembrane region" description="Helical" evidence="7">
    <location>
        <begin position="302"/>
        <end position="321"/>
    </location>
</feature>
<feature type="transmembrane region" description="Helical" evidence="7">
    <location>
        <begin position="208"/>
        <end position="231"/>
    </location>
</feature>
<feature type="transmembrane region" description="Helical" evidence="7">
    <location>
        <begin position="107"/>
        <end position="126"/>
    </location>
</feature>
<dbReference type="GO" id="GO:0012505">
    <property type="term" value="C:endomembrane system"/>
    <property type="evidence" value="ECO:0007669"/>
    <property type="project" value="UniProtKB-SubCell"/>
</dbReference>
<keyword evidence="4 7" id="KW-1133">Transmembrane helix</keyword>
<dbReference type="CDD" id="cd17326">
    <property type="entry name" value="MFS_MFSD8"/>
    <property type="match status" value="1"/>
</dbReference>
<reference evidence="10" key="1">
    <citation type="submission" date="2017-02" db="UniProtKB">
        <authorList>
            <consortium name="WormBaseParasite"/>
        </authorList>
    </citation>
    <scope>IDENTIFICATION</scope>
</reference>
<dbReference type="Pfam" id="PF07690">
    <property type="entry name" value="MFS_1"/>
    <property type="match status" value="2"/>
</dbReference>
<dbReference type="SUPFAM" id="SSF103473">
    <property type="entry name" value="MFS general substrate transporter"/>
    <property type="match status" value="1"/>
</dbReference>
<feature type="transmembrane region" description="Helical" evidence="7">
    <location>
        <begin position="167"/>
        <end position="188"/>
    </location>
</feature>
<feature type="transmembrane region" description="Helical" evidence="7">
    <location>
        <begin position="252"/>
        <end position="273"/>
    </location>
</feature>
<sequence length="582" mass="64586">MNSLKKTLSKPSRKNSTSSGISIISETSNKTDWKSIYVAAAFAFIGSVQFNIFFASLLPYLEKNDPKGDQTFFGYIVAAYSLGQLLASPLVGFWSNKIKQIKLPVQTGLTFMLLGNLIHIFLVLFPTDSRRWIMMVGRFLTGVGSSNTLLLKAYATSASTAKDRSQAIAYITGGMAIGTTIGPAFQAMFSGLSYPGYRMFFNVYFNLYTAPAFLACLMNIIGMAVLYFFFVESYAGIIDDKKGNSKDGGAKLPPFDIIAVIVMNFTRFTQMFVQTNMETVSTSFSQIMFYWTATQAVKYGSIAQGALGAFSFVIYFVYIIFKLNRYMKFRMALHVSMVALFVFHLLTFAWPFLPGTIHIYNTTDELIATDEELPGSCKFMGLYYVSMVALFVFHLLTFAWPFLPGTIHIYNTTDELIATDEELPGCNIDKYSWCTHTKPVNLWVYIISYPVIIGIAFPIINVAMNTLYSKIIGPRRQGTMQGIMQVSGAASRILGPITVGSLYQGIGPQAAWGIEFGVIFLNILLLAIFHKRLIPLQIPTENKGIVNSNLEDGDNSGDEGGNPLHRVTDIRNDAITGTPRSM</sequence>
<dbReference type="GO" id="GO:0022857">
    <property type="term" value="F:transmembrane transporter activity"/>
    <property type="evidence" value="ECO:0007669"/>
    <property type="project" value="InterPro"/>
</dbReference>
<dbReference type="Gene3D" id="1.20.1250.20">
    <property type="entry name" value="MFS general substrate transporter like domains"/>
    <property type="match status" value="1"/>
</dbReference>
<dbReference type="InterPro" id="IPR020846">
    <property type="entry name" value="MFS_dom"/>
</dbReference>
<evidence type="ECO:0000313" key="9">
    <source>
        <dbReference type="Proteomes" id="UP000038045"/>
    </source>
</evidence>
<accession>A0A0N4ZEU1</accession>
<dbReference type="PANTHER" id="PTHR23510:SF3">
    <property type="entry name" value="MAJOR FACILITATOR SUPERFAMILY DOMAIN-CONTAINING PROTEIN 8"/>
    <property type="match status" value="1"/>
</dbReference>
<protein>
    <submittedName>
        <fullName evidence="10">MFS domain-containing protein</fullName>
    </submittedName>
</protein>
<evidence type="ECO:0000256" key="2">
    <source>
        <dbReference type="ARBA" id="ARBA00022448"/>
    </source>
</evidence>
<feature type="transmembrane region" description="Helical" evidence="7">
    <location>
        <begin position="382"/>
        <end position="403"/>
    </location>
</feature>
<evidence type="ECO:0000256" key="5">
    <source>
        <dbReference type="ARBA" id="ARBA00023136"/>
    </source>
</evidence>
<feature type="region of interest" description="Disordered" evidence="6">
    <location>
        <begin position="547"/>
        <end position="582"/>
    </location>
</feature>
<dbReference type="PANTHER" id="PTHR23510">
    <property type="entry name" value="INNER MEMBRANE TRANSPORT PROTEIN YAJR"/>
    <property type="match status" value="1"/>
</dbReference>
<proteinExistence type="predicted"/>
<evidence type="ECO:0000256" key="1">
    <source>
        <dbReference type="ARBA" id="ARBA00004127"/>
    </source>
</evidence>
<comment type="subcellular location">
    <subcellularLocation>
        <location evidence="1">Endomembrane system</location>
        <topology evidence="1">Multi-pass membrane protein</topology>
    </subcellularLocation>
</comment>
<feature type="domain" description="Major facilitator superfamily (MFS) profile" evidence="8">
    <location>
        <begin position="35"/>
        <end position="534"/>
    </location>
</feature>
<dbReference type="GO" id="GO:0005765">
    <property type="term" value="C:lysosomal membrane"/>
    <property type="evidence" value="ECO:0007669"/>
    <property type="project" value="TreeGrafter"/>
</dbReference>
<keyword evidence="2" id="KW-0813">Transport</keyword>
<feature type="transmembrane region" description="Helical" evidence="7">
    <location>
        <begin position="333"/>
        <end position="353"/>
    </location>
</feature>
<name>A0A0N4ZEU1_PARTI</name>
<keyword evidence="3 7" id="KW-0812">Transmembrane</keyword>
<dbReference type="InterPro" id="IPR036259">
    <property type="entry name" value="MFS_trans_sf"/>
</dbReference>
<feature type="transmembrane region" description="Helical" evidence="7">
    <location>
        <begin position="510"/>
        <end position="529"/>
    </location>
</feature>
<feature type="transmembrane region" description="Helical" evidence="7">
    <location>
        <begin position="36"/>
        <end position="60"/>
    </location>
</feature>
<evidence type="ECO:0000256" key="7">
    <source>
        <dbReference type="SAM" id="Phobius"/>
    </source>
</evidence>
<dbReference type="PROSITE" id="PS50850">
    <property type="entry name" value="MFS"/>
    <property type="match status" value="1"/>
</dbReference>
<feature type="transmembrane region" description="Helical" evidence="7">
    <location>
        <begin position="440"/>
        <end position="460"/>
    </location>
</feature>
<feature type="region of interest" description="Disordered" evidence="6">
    <location>
        <begin position="1"/>
        <end position="20"/>
    </location>
</feature>
<organism evidence="9 10">
    <name type="scientific">Parastrongyloides trichosuri</name>
    <name type="common">Possum-specific nematode worm</name>
    <dbReference type="NCBI Taxonomy" id="131310"/>
    <lineage>
        <taxon>Eukaryota</taxon>
        <taxon>Metazoa</taxon>
        <taxon>Ecdysozoa</taxon>
        <taxon>Nematoda</taxon>
        <taxon>Chromadorea</taxon>
        <taxon>Rhabditida</taxon>
        <taxon>Tylenchina</taxon>
        <taxon>Panagrolaimomorpha</taxon>
        <taxon>Strongyloidoidea</taxon>
        <taxon>Strongyloididae</taxon>
        <taxon>Parastrongyloides</taxon>
    </lineage>
</organism>
<evidence type="ECO:0000256" key="4">
    <source>
        <dbReference type="ARBA" id="ARBA00022989"/>
    </source>
</evidence>
<evidence type="ECO:0000313" key="10">
    <source>
        <dbReference type="WBParaSite" id="PTRK_0000627400.1"/>
    </source>
</evidence>
<evidence type="ECO:0000256" key="3">
    <source>
        <dbReference type="ARBA" id="ARBA00022692"/>
    </source>
</evidence>
<dbReference type="Proteomes" id="UP000038045">
    <property type="component" value="Unplaced"/>
</dbReference>
<dbReference type="InterPro" id="IPR051068">
    <property type="entry name" value="MFS_Domain-Containing_Protein"/>
</dbReference>
<keyword evidence="9" id="KW-1185">Reference proteome</keyword>
<keyword evidence="5 7" id="KW-0472">Membrane</keyword>
<feature type="transmembrane region" description="Helical" evidence="7">
    <location>
        <begin position="72"/>
        <end position="95"/>
    </location>
</feature>
<evidence type="ECO:0000256" key="6">
    <source>
        <dbReference type="SAM" id="MobiDB-lite"/>
    </source>
</evidence>